<proteinExistence type="predicted"/>
<dbReference type="AlphaFoldDB" id="A0A0A9B3M1"/>
<dbReference type="EMBL" id="GBRH01239929">
    <property type="protein sequence ID" value="JAD57966.1"/>
    <property type="molecule type" value="Transcribed_RNA"/>
</dbReference>
<evidence type="ECO:0000256" key="1">
    <source>
        <dbReference type="SAM" id="MobiDB-lite"/>
    </source>
</evidence>
<organism evidence="2">
    <name type="scientific">Arundo donax</name>
    <name type="common">Giant reed</name>
    <name type="synonym">Donax arundinaceus</name>
    <dbReference type="NCBI Taxonomy" id="35708"/>
    <lineage>
        <taxon>Eukaryota</taxon>
        <taxon>Viridiplantae</taxon>
        <taxon>Streptophyta</taxon>
        <taxon>Embryophyta</taxon>
        <taxon>Tracheophyta</taxon>
        <taxon>Spermatophyta</taxon>
        <taxon>Magnoliopsida</taxon>
        <taxon>Liliopsida</taxon>
        <taxon>Poales</taxon>
        <taxon>Poaceae</taxon>
        <taxon>PACMAD clade</taxon>
        <taxon>Arundinoideae</taxon>
        <taxon>Arundineae</taxon>
        <taxon>Arundo</taxon>
    </lineage>
</organism>
<protein>
    <submittedName>
        <fullName evidence="2">Uncharacterized protein</fullName>
    </submittedName>
</protein>
<name>A0A0A9B3M1_ARUDO</name>
<evidence type="ECO:0000313" key="2">
    <source>
        <dbReference type="EMBL" id="JAD57966.1"/>
    </source>
</evidence>
<feature type="region of interest" description="Disordered" evidence="1">
    <location>
        <begin position="1"/>
        <end position="24"/>
    </location>
</feature>
<accession>A0A0A9B3M1</accession>
<reference evidence="2" key="1">
    <citation type="submission" date="2014-09" db="EMBL/GenBank/DDBJ databases">
        <authorList>
            <person name="Magalhaes I.L.F."/>
            <person name="Oliveira U."/>
            <person name="Santos F.R."/>
            <person name="Vidigal T.H.D.A."/>
            <person name="Brescovit A.D."/>
            <person name="Santos A.J."/>
        </authorList>
    </citation>
    <scope>NUCLEOTIDE SEQUENCE</scope>
    <source>
        <tissue evidence="2">Shoot tissue taken approximately 20 cm above the soil surface</tissue>
    </source>
</reference>
<reference evidence="2" key="2">
    <citation type="journal article" date="2015" name="Data Brief">
        <title>Shoot transcriptome of the giant reed, Arundo donax.</title>
        <authorList>
            <person name="Barrero R.A."/>
            <person name="Guerrero F.D."/>
            <person name="Moolhuijzen P."/>
            <person name="Goolsby J.A."/>
            <person name="Tidwell J."/>
            <person name="Bellgard S.E."/>
            <person name="Bellgard M.I."/>
        </authorList>
    </citation>
    <scope>NUCLEOTIDE SEQUENCE</scope>
    <source>
        <tissue evidence="2">Shoot tissue taken approximately 20 cm above the soil surface</tissue>
    </source>
</reference>
<sequence>MSMPPSFAVCQHLHPNNTHRSRRP</sequence>